<protein>
    <recommendedName>
        <fullName evidence="7">dTDP-D-glucose 4,6-dehydratase</fullName>
        <ecNumber evidence="4">4.2.1.46</ecNumber>
    </recommendedName>
</protein>
<evidence type="ECO:0000313" key="9">
    <source>
        <dbReference type="Proteomes" id="UP000515154"/>
    </source>
</evidence>
<accession>A0A7E6EQE1</accession>
<dbReference type="AlphaFoldDB" id="A0A7E6EQE1"/>
<dbReference type="Pfam" id="PF16363">
    <property type="entry name" value="GDP_Man_Dehyd"/>
    <property type="match status" value="1"/>
</dbReference>
<dbReference type="Proteomes" id="UP000515154">
    <property type="component" value="Linkage group LG3"/>
</dbReference>
<dbReference type="InterPro" id="IPR005888">
    <property type="entry name" value="dTDP_Gluc_deHydtase"/>
</dbReference>
<comment type="similarity">
    <text evidence="3">Belongs to the NAD(P)-dependent epimerase/dehydratase family. dTDP-glucose dehydratase subfamily.</text>
</comment>
<dbReference type="Gene3D" id="3.90.25.10">
    <property type="entry name" value="UDP-galactose 4-epimerase, domain 1"/>
    <property type="match status" value="1"/>
</dbReference>
<proteinExistence type="inferred from homology"/>
<comment type="catalytic activity">
    <reaction evidence="1">
        <text>dTDP-alpha-D-glucose = dTDP-4-dehydro-6-deoxy-alpha-D-glucose + H2O</text>
        <dbReference type="Rhea" id="RHEA:17221"/>
        <dbReference type="ChEBI" id="CHEBI:15377"/>
        <dbReference type="ChEBI" id="CHEBI:57477"/>
        <dbReference type="ChEBI" id="CHEBI:57649"/>
        <dbReference type="EC" id="4.2.1.46"/>
    </reaction>
</comment>
<evidence type="ECO:0000256" key="2">
    <source>
        <dbReference type="ARBA" id="ARBA00001911"/>
    </source>
</evidence>
<dbReference type="RefSeq" id="XP_036357543.1">
    <property type="nucleotide sequence ID" value="XM_036501650.1"/>
</dbReference>
<dbReference type="FunFam" id="3.40.50.720:FF:000304">
    <property type="entry name" value="UDP-glucose 4,6-dehydratase"/>
    <property type="match status" value="1"/>
</dbReference>
<evidence type="ECO:0000256" key="5">
    <source>
        <dbReference type="ARBA" id="ARBA00023027"/>
    </source>
</evidence>
<keyword evidence="5" id="KW-0520">NAD</keyword>
<reference evidence="10" key="1">
    <citation type="submission" date="2025-08" db="UniProtKB">
        <authorList>
            <consortium name="RefSeq"/>
        </authorList>
    </citation>
    <scope>IDENTIFICATION</scope>
</reference>
<dbReference type="GO" id="GO:0009225">
    <property type="term" value="P:nucleotide-sugar metabolic process"/>
    <property type="evidence" value="ECO:0007669"/>
    <property type="project" value="InterPro"/>
</dbReference>
<keyword evidence="9" id="KW-1185">Reference proteome</keyword>
<dbReference type="KEGG" id="osn:115209459"/>
<dbReference type="PANTHER" id="PTHR43000">
    <property type="entry name" value="DTDP-D-GLUCOSE 4,6-DEHYDRATASE-RELATED"/>
    <property type="match status" value="1"/>
</dbReference>
<gene>
    <name evidence="10" type="primary">LOC115209459</name>
</gene>
<evidence type="ECO:0000256" key="4">
    <source>
        <dbReference type="ARBA" id="ARBA00011990"/>
    </source>
</evidence>
<evidence type="ECO:0000256" key="6">
    <source>
        <dbReference type="ARBA" id="ARBA00023239"/>
    </source>
</evidence>
<dbReference type="EC" id="4.2.1.46" evidence="4"/>
<evidence type="ECO:0000259" key="8">
    <source>
        <dbReference type="Pfam" id="PF16363"/>
    </source>
</evidence>
<dbReference type="CDD" id="cd05246">
    <property type="entry name" value="dTDP_GD_SDR_e"/>
    <property type="match status" value="1"/>
</dbReference>
<name>A0A7E6EQE1_9MOLL</name>
<evidence type="ECO:0000256" key="3">
    <source>
        <dbReference type="ARBA" id="ARBA00008178"/>
    </source>
</evidence>
<evidence type="ECO:0000313" key="10">
    <source>
        <dbReference type="RefSeq" id="XP_036357543.1"/>
    </source>
</evidence>
<dbReference type="Gene3D" id="3.40.50.720">
    <property type="entry name" value="NAD(P)-binding Rossmann-like Domain"/>
    <property type="match status" value="1"/>
</dbReference>
<keyword evidence="6" id="KW-0456">Lyase</keyword>
<evidence type="ECO:0000256" key="1">
    <source>
        <dbReference type="ARBA" id="ARBA00001539"/>
    </source>
</evidence>
<organism evidence="9 10">
    <name type="scientific">Octopus sinensis</name>
    <name type="common">East Asian common octopus</name>
    <dbReference type="NCBI Taxonomy" id="2607531"/>
    <lineage>
        <taxon>Eukaryota</taxon>
        <taxon>Metazoa</taxon>
        <taxon>Spiralia</taxon>
        <taxon>Lophotrochozoa</taxon>
        <taxon>Mollusca</taxon>
        <taxon>Cephalopoda</taxon>
        <taxon>Coleoidea</taxon>
        <taxon>Octopodiformes</taxon>
        <taxon>Octopoda</taxon>
        <taxon>Incirrata</taxon>
        <taxon>Octopodidae</taxon>
        <taxon>Octopus</taxon>
    </lineage>
</organism>
<dbReference type="GO" id="GO:0008460">
    <property type="term" value="F:dTDP-glucose 4,6-dehydratase activity"/>
    <property type="evidence" value="ECO:0007669"/>
    <property type="project" value="UniProtKB-EC"/>
</dbReference>
<sequence>MIQGNHINSLNTFQRRLFVTGGAGFVGSNLVIHLVEKYPEYYIVNYDKLNYCSSLKPLEHLRTKPNYKFIEGDICDPQTVYNALKKNNIDTILHLAAESHVDLSFENPLEFSLTNVYGSHVLINAAKELNIKLFFHMSTDEIYGGEHNEICCEESSFQPSNPYAATKAAAECIVMSYWRTYKLPVVMIRVNNVYGPHQYPDKVMSRFITQLLKDEKCTIHGDGQKVRNFIYVSDIVNAIDTLIHKGKHGEIYNIGSEFSISILELAKFLIKKIKNVTSEDDIAKYIEFVKDRVFNDNQYNINYSKILQFGWKTKEPWETGIEKTIEWYGQNLNNWSVETHVEN</sequence>
<evidence type="ECO:0000256" key="7">
    <source>
        <dbReference type="ARBA" id="ARBA00067702"/>
    </source>
</evidence>
<dbReference type="SUPFAM" id="SSF51735">
    <property type="entry name" value="NAD(P)-binding Rossmann-fold domains"/>
    <property type="match status" value="1"/>
</dbReference>
<feature type="domain" description="NAD(P)-binding" evidence="8">
    <location>
        <begin position="18"/>
        <end position="324"/>
    </location>
</feature>
<comment type="cofactor">
    <cofactor evidence="2">
        <name>NAD(+)</name>
        <dbReference type="ChEBI" id="CHEBI:57540"/>
    </cofactor>
</comment>
<dbReference type="InterPro" id="IPR036291">
    <property type="entry name" value="NAD(P)-bd_dom_sf"/>
</dbReference>
<dbReference type="InterPro" id="IPR016040">
    <property type="entry name" value="NAD(P)-bd_dom"/>
</dbReference>